<organism evidence="9 10">
    <name type="scientific">Streptomyces ziwulingensis</name>
    <dbReference type="NCBI Taxonomy" id="1045501"/>
    <lineage>
        <taxon>Bacteria</taxon>
        <taxon>Bacillati</taxon>
        <taxon>Actinomycetota</taxon>
        <taxon>Actinomycetes</taxon>
        <taxon>Kitasatosporales</taxon>
        <taxon>Streptomycetaceae</taxon>
        <taxon>Streptomyces</taxon>
    </lineage>
</organism>
<dbReference type="PANTHER" id="PTHR43622:SF7">
    <property type="entry name" value="3-DEHYDROQUINATE SYNTHASE, CHLOROPLASTIC"/>
    <property type="match status" value="1"/>
</dbReference>
<name>A0ABP9CQ02_9ACTN</name>
<evidence type="ECO:0000259" key="7">
    <source>
        <dbReference type="Pfam" id="PF01761"/>
    </source>
</evidence>
<evidence type="ECO:0000256" key="3">
    <source>
        <dbReference type="ARBA" id="ARBA00023027"/>
    </source>
</evidence>
<dbReference type="InterPro" id="IPR050071">
    <property type="entry name" value="Dehydroquinate_synthase"/>
</dbReference>
<feature type="domain" description="3-dehydroquinate synthase N-terminal" evidence="7">
    <location>
        <begin position="126"/>
        <end position="235"/>
    </location>
</feature>
<keyword evidence="5" id="KW-0456">Lyase</keyword>
<protein>
    <submittedName>
        <fullName evidence="9">3-dehydroquinate synthase family protein</fullName>
    </submittedName>
</protein>
<sequence length="408" mass="42334">MTTHPTTRSPHPGGNDRNTGNDGNDVLDEHAGSTGNDGNDEHAGQRGGAARDGRPPVPSGAAVDDGGLRRVDVALGERAYPVLIGPGARHRLAGVLAGLGARKVAVVTARPRASLPSTGLETLVVEAEDGEEGKSLARVEEWCRRFAAWGLSRADVVVSCGGGTTTDAVGLAAALYHRGVPVVHLPTSLLAQVDASVGGKTAVNLPEGKNLVGTYWQPRAVLCDTDHLATLPPRERVNGYGEIARCHFIGAGDLRGLPPAEQIAASVALKASVVAADERDSGLRHILNYGHTLGHALERASDFRLRHGEAVAVGTVFAGRLAGALGRIGPDRVAEHHEVVAHYGLATALPPDVSSTALLALMRLDKKATTGLSFVLDGARGAELVRDVPEDIVAHTLDAMPRGAARGD</sequence>
<dbReference type="InterPro" id="IPR056179">
    <property type="entry name" value="DHQS_C"/>
</dbReference>
<dbReference type="Gene3D" id="1.20.1090.10">
    <property type="entry name" value="Dehydroquinate synthase-like - alpha domain"/>
    <property type="match status" value="1"/>
</dbReference>
<evidence type="ECO:0000256" key="2">
    <source>
        <dbReference type="ARBA" id="ARBA00022605"/>
    </source>
</evidence>
<comment type="cofactor">
    <cofactor evidence="1">
        <name>NAD(+)</name>
        <dbReference type="ChEBI" id="CHEBI:57540"/>
    </cofactor>
</comment>
<feature type="compositionally biased region" description="Low complexity" evidence="6">
    <location>
        <begin position="13"/>
        <end position="24"/>
    </location>
</feature>
<dbReference type="Proteomes" id="UP001501265">
    <property type="component" value="Unassembled WGS sequence"/>
</dbReference>
<evidence type="ECO:0000256" key="5">
    <source>
        <dbReference type="ARBA" id="ARBA00023239"/>
    </source>
</evidence>
<evidence type="ECO:0000256" key="1">
    <source>
        <dbReference type="ARBA" id="ARBA00001911"/>
    </source>
</evidence>
<dbReference type="SUPFAM" id="SSF56796">
    <property type="entry name" value="Dehydroquinate synthase-like"/>
    <property type="match status" value="1"/>
</dbReference>
<evidence type="ECO:0000256" key="6">
    <source>
        <dbReference type="SAM" id="MobiDB-lite"/>
    </source>
</evidence>
<dbReference type="Gene3D" id="3.40.50.1970">
    <property type="match status" value="1"/>
</dbReference>
<dbReference type="CDD" id="cd08195">
    <property type="entry name" value="DHQS"/>
    <property type="match status" value="1"/>
</dbReference>
<feature type="compositionally biased region" description="Basic and acidic residues" evidence="6">
    <location>
        <begin position="39"/>
        <end position="54"/>
    </location>
</feature>
<dbReference type="Pfam" id="PF01761">
    <property type="entry name" value="DHQ_synthase"/>
    <property type="match status" value="1"/>
</dbReference>
<dbReference type="InterPro" id="IPR030960">
    <property type="entry name" value="DHQS/DOIS_N"/>
</dbReference>
<dbReference type="EMBL" id="BAABIG010000054">
    <property type="protein sequence ID" value="GAA4812369.1"/>
    <property type="molecule type" value="Genomic_DNA"/>
</dbReference>
<comment type="caution">
    <text evidence="9">The sequence shown here is derived from an EMBL/GenBank/DDBJ whole genome shotgun (WGS) entry which is preliminary data.</text>
</comment>
<keyword evidence="10" id="KW-1185">Reference proteome</keyword>
<keyword evidence="4" id="KW-0057">Aromatic amino acid biosynthesis</keyword>
<evidence type="ECO:0000313" key="10">
    <source>
        <dbReference type="Proteomes" id="UP001501265"/>
    </source>
</evidence>
<gene>
    <name evidence="9" type="ORF">GCM10023220_49500</name>
</gene>
<accession>A0ABP9CQ02</accession>
<dbReference type="PANTHER" id="PTHR43622">
    <property type="entry name" value="3-DEHYDROQUINATE SYNTHASE"/>
    <property type="match status" value="1"/>
</dbReference>
<evidence type="ECO:0000259" key="8">
    <source>
        <dbReference type="Pfam" id="PF24621"/>
    </source>
</evidence>
<dbReference type="Pfam" id="PF24621">
    <property type="entry name" value="DHQS_C"/>
    <property type="match status" value="1"/>
</dbReference>
<keyword evidence="3" id="KW-0520">NAD</keyword>
<evidence type="ECO:0000256" key="4">
    <source>
        <dbReference type="ARBA" id="ARBA00023141"/>
    </source>
</evidence>
<keyword evidence="2" id="KW-0028">Amino-acid biosynthesis</keyword>
<proteinExistence type="predicted"/>
<reference evidence="10" key="1">
    <citation type="journal article" date="2019" name="Int. J. Syst. Evol. Microbiol.">
        <title>The Global Catalogue of Microorganisms (GCM) 10K type strain sequencing project: providing services to taxonomists for standard genome sequencing and annotation.</title>
        <authorList>
            <consortium name="The Broad Institute Genomics Platform"/>
            <consortium name="The Broad Institute Genome Sequencing Center for Infectious Disease"/>
            <person name="Wu L."/>
            <person name="Ma J."/>
        </authorList>
    </citation>
    <scope>NUCLEOTIDE SEQUENCE [LARGE SCALE GENOMIC DNA]</scope>
    <source>
        <strain evidence="10">JCM 18081</strain>
    </source>
</reference>
<evidence type="ECO:0000313" key="9">
    <source>
        <dbReference type="EMBL" id="GAA4812369.1"/>
    </source>
</evidence>
<feature type="domain" description="3-dehydroquinate synthase C-terminal" evidence="8">
    <location>
        <begin position="261"/>
        <end position="368"/>
    </location>
</feature>
<feature type="region of interest" description="Disordered" evidence="6">
    <location>
        <begin position="1"/>
        <end position="65"/>
    </location>
</feature>